<evidence type="ECO:0000313" key="9">
    <source>
        <dbReference type="Proteomes" id="UP001332931"/>
    </source>
</evidence>
<keyword evidence="3 6" id="KW-0812">Transmembrane</keyword>
<feature type="domain" description="GtrA/DPMS transmembrane" evidence="7">
    <location>
        <begin position="12"/>
        <end position="127"/>
    </location>
</feature>
<evidence type="ECO:0000256" key="2">
    <source>
        <dbReference type="ARBA" id="ARBA00009399"/>
    </source>
</evidence>
<dbReference type="EMBL" id="JAZGJQ010000003">
    <property type="protein sequence ID" value="MEE6147103.1"/>
    <property type="molecule type" value="Genomic_DNA"/>
</dbReference>
<evidence type="ECO:0000256" key="6">
    <source>
        <dbReference type="SAM" id="Phobius"/>
    </source>
</evidence>
<protein>
    <submittedName>
        <fullName evidence="8">GtrA family protein</fullName>
    </submittedName>
</protein>
<organism evidence="8 9">
    <name type="scientific">Olsenella absiana</name>
    <dbReference type="NCBI Taxonomy" id="3115222"/>
    <lineage>
        <taxon>Bacteria</taxon>
        <taxon>Bacillati</taxon>
        <taxon>Actinomycetota</taxon>
        <taxon>Coriobacteriia</taxon>
        <taxon>Coriobacteriales</taxon>
        <taxon>Atopobiaceae</taxon>
        <taxon>Olsenella</taxon>
    </lineage>
</organism>
<evidence type="ECO:0000256" key="5">
    <source>
        <dbReference type="ARBA" id="ARBA00023136"/>
    </source>
</evidence>
<feature type="transmembrane region" description="Helical" evidence="6">
    <location>
        <begin position="44"/>
        <end position="63"/>
    </location>
</feature>
<keyword evidence="5 6" id="KW-0472">Membrane</keyword>
<name>A0ABU7R9A3_9ACTN</name>
<sequence length="132" mass="14928">MSIKSLIAQFLKFGVVGVLAAIIDFGVMILLHEVFGVDPVAAAAVSYVVSLMFNYWASMRYVFRHRDDLSRSREFVIFIVLSTIGFGINEVVMWGGTEALGDEWYVVVKFFATAIVALWNFFSRKKWLDASE</sequence>
<dbReference type="Proteomes" id="UP001332931">
    <property type="component" value="Unassembled WGS sequence"/>
</dbReference>
<reference evidence="8 9" key="1">
    <citation type="submission" date="2024-01" db="EMBL/GenBank/DDBJ databases">
        <title>Description of Olsenella sp. nov., isolated from pig feces.</title>
        <authorList>
            <person name="Chang Y.-H."/>
        </authorList>
    </citation>
    <scope>NUCLEOTIDE SEQUENCE [LARGE SCALE GENOMIC DNA]</scope>
    <source>
        <strain evidence="8 9">YH-ols2223</strain>
    </source>
</reference>
<evidence type="ECO:0000256" key="4">
    <source>
        <dbReference type="ARBA" id="ARBA00022989"/>
    </source>
</evidence>
<proteinExistence type="inferred from homology"/>
<dbReference type="PANTHER" id="PTHR38459:SF1">
    <property type="entry name" value="PROPHAGE BACTOPRENOL-LINKED GLUCOSE TRANSLOCASE HOMOLOG"/>
    <property type="match status" value="1"/>
</dbReference>
<evidence type="ECO:0000313" key="8">
    <source>
        <dbReference type="EMBL" id="MEE6147103.1"/>
    </source>
</evidence>
<accession>A0ABU7R9A3</accession>
<keyword evidence="9" id="KW-1185">Reference proteome</keyword>
<dbReference type="InterPro" id="IPR007267">
    <property type="entry name" value="GtrA_DPMS_TM"/>
</dbReference>
<feature type="transmembrane region" description="Helical" evidence="6">
    <location>
        <begin position="104"/>
        <end position="122"/>
    </location>
</feature>
<keyword evidence="4 6" id="KW-1133">Transmembrane helix</keyword>
<dbReference type="Pfam" id="PF04138">
    <property type="entry name" value="GtrA_DPMS_TM"/>
    <property type="match status" value="1"/>
</dbReference>
<gene>
    <name evidence="8" type="ORF">VXJ25_03700</name>
</gene>
<comment type="caution">
    <text evidence="8">The sequence shown here is derived from an EMBL/GenBank/DDBJ whole genome shotgun (WGS) entry which is preliminary data.</text>
</comment>
<feature type="transmembrane region" description="Helical" evidence="6">
    <location>
        <begin position="12"/>
        <end position="32"/>
    </location>
</feature>
<dbReference type="RefSeq" id="WP_330957870.1">
    <property type="nucleotide sequence ID" value="NZ_JAZGJQ010000003.1"/>
</dbReference>
<dbReference type="InterPro" id="IPR051401">
    <property type="entry name" value="GtrA_CellWall_Glycosyl"/>
</dbReference>
<dbReference type="PANTHER" id="PTHR38459">
    <property type="entry name" value="PROPHAGE BACTOPRENOL-LINKED GLUCOSE TRANSLOCASE HOMOLOG"/>
    <property type="match status" value="1"/>
</dbReference>
<comment type="subcellular location">
    <subcellularLocation>
        <location evidence="1">Membrane</location>
        <topology evidence="1">Multi-pass membrane protein</topology>
    </subcellularLocation>
</comment>
<evidence type="ECO:0000256" key="3">
    <source>
        <dbReference type="ARBA" id="ARBA00022692"/>
    </source>
</evidence>
<evidence type="ECO:0000256" key="1">
    <source>
        <dbReference type="ARBA" id="ARBA00004141"/>
    </source>
</evidence>
<feature type="transmembrane region" description="Helical" evidence="6">
    <location>
        <begin position="75"/>
        <end position="92"/>
    </location>
</feature>
<comment type="similarity">
    <text evidence="2">Belongs to the GtrA family.</text>
</comment>
<evidence type="ECO:0000259" key="7">
    <source>
        <dbReference type="Pfam" id="PF04138"/>
    </source>
</evidence>